<reference evidence="3 4" key="1">
    <citation type="journal article" date="2017" name="Nat. Commun.">
        <title>Genome assembly with in vitro proximity ligation data and whole-genome triplication in lettuce.</title>
        <authorList>
            <person name="Reyes-Chin-Wo S."/>
            <person name="Wang Z."/>
            <person name="Yang X."/>
            <person name="Kozik A."/>
            <person name="Arikit S."/>
            <person name="Song C."/>
            <person name="Xia L."/>
            <person name="Froenicke L."/>
            <person name="Lavelle D.O."/>
            <person name="Truco M.J."/>
            <person name="Xia R."/>
            <person name="Zhu S."/>
            <person name="Xu C."/>
            <person name="Xu H."/>
            <person name="Xu X."/>
            <person name="Cox K."/>
            <person name="Korf I."/>
            <person name="Meyers B.C."/>
            <person name="Michelmore R.W."/>
        </authorList>
    </citation>
    <scope>NUCLEOTIDE SEQUENCE [LARGE SCALE GENOMIC DNA]</scope>
    <source>
        <strain evidence="4">cv. Salinas</strain>
        <tissue evidence="3">Seedlings</tissue>
    </source>
</reference>
<evidence type="ECO:0000256" key="1">
    <source>
        <dbReference type="SAM" id="SignalP"/>
    </source>
</evidence>
<protein>
    <recommendedName>
        <fullName evidence="2">HAT C-terminal dimerisation domain-containing protein</fullName>
    </recommendedName>
</protein>
<proteinExistence type="predicted"/>
<dbReference type="Pfam" id="PF05699">
    <property type="entry name" value="Dimer_Tnp_hAT"/>
    <property type="match status" value="1"/>
</dbReference>
<gene>
    <name evidence="3" type="ORF">LSAT_V11C500290920</name>
</gene>
<dbReference type="PANTHER" id="PTHR23272:SF190">
    <property type="entry name" value="ZINC FINGER, BED-TYPE-RELATED"/>
    <property type="match status" value="1"/>
</dbReference>
<dbReference type="InterPro" id="IPR012337">
    <property type="entry name" value="RNaseH-like_sf"/>
</dbReference>
<name>A0A9R1VHG7_LACSA</name>
<feature type="chain" id="PRO_5040448800" description="HAT C-terminal dimerisation domain-containing protein" evidence="1">
    <location>
        <begin position="17"/>
        <end position="81"/>
    </location>
</feature>
<dbReference type="InterPro" id="IPR008906">
    <property type="entry name" value="HATC_C_dom"/>
</dbReference>
<keyword evidence="4" id="KW-1185">Reference proteome</keyword>
<dbReference type="Proteomes" id="UP000235145">
    <property type="component" value="Unassembled WGS sequence"/>
</dbReference>
<evidence type="ECO:0000259" key="2">
    <source>
        <dbReference type="Pfam" id="PF05699"/>
    </source>
</evidence>
<evidence type="ECO:0000313" key="4">
    <source>
        <dbReference type="Proteomes" id="UP000235145"/>
    </source>
</evidence>
<feature type="signal peptide" evidence="1">
    <location>
        <begin position="1"/>
        <end position="16"/>
    </location>
</feature>
<dbReference type="SUPFAM" id="SSF53098">
    <property type="entry name" value="Ribonuclease H-like"/>
    <property type="match status" value="1"/>
</dbReference>
<keyword evidence="1" id="KW-0732">Signal</keyword>
<comment type="caution">
    <text evidence="3">The sequence shown here is derived from an EMBL/GenBank/DDBJ whole genome shotgun (WGS) entry which is preliminary data.</text>
</comment>
<dbReference type="GO" id="GO:0046983">
    <property type="term" value="F:protein dimerization activity"/>
    <property type="evidence" value="ECO:0007669"/>
    <property type="project" value="InterPro"/>
</dbReference>
<dbReference type="EMBL" id="NBSK02000005">
    <property type="protein sequence ID" value="KAJ0204855.1"/>
    <property type="molecule type" value="Genomic_DNA"/>
</dbReference>
<organism evidence="3 4">
    <name type="scientific">Lactuca sativa</name>
    <name type="common">Garden lettuce</name>
    <dbReference type="NCBI Taxonomy" id="4236"/>
    <lineage>
        <taxon>Eukaryota</taxon>
        <taxon>Viridiplantae</taxon>
        <taxon>Streptophyta</taxon>
        <taxon>Embryophyta</taxon>
        <taxon>Tracheophyta</taxon>
        <taxon>Spermatophyta</taxon>
        <taxon>Magnoliopsida</taxon>
        <taxon>eudicotyledons</taxon>
        <taxon>Gunneridae</taxon>
        <taxon>Pentapetalae</taxon>
        <taxon>asterids</taxon>
        <taxon>campanulids</taxon>
        <taxon>Asterales</taxon>
        <taxon>Asteraceae</taxon>
        <taxon>Cichorioideae</taxon>
        <taxon>Cichorieae</taxon>
        <taxon>Lactucinae</taxon>
        <taxon>Lactuca</taxon>
    </lineage>
</organism>
<dbReference type="AlphaFoldDB" id="A0A9R1VHG7"/>
<feature type="domain" description="HAT C-terminal dimerisation" evidence="2">
    <location>
        <begin position="3"/>
        <end position="50"/>
    </location>
</feature>
<dbReference type="PANTHER" id="PTHR23272">
    <property type="entry name" value="BED FINGER-RELATED"/>
    <property type="match status" value="1"/>
</dbReference>
<accession>A0A9R1VHG7</accession>
<evidence type="ECO:0000313" key="3">
    <source>
        <dbReference type="EMBL" id="KAJ0204855.1"/>
    </source>
</evidence>
<sequence length="81" mass="9121">MFMLLDLLGIQISTVAFESAFSTSGRITDSYRANLSTPIIEALAYTQDWVRKSKNPIVENIEDIFKDDGIAKGNKQIHFII</sequence>